<comment type="caution">
    <text evidence="1">The sequence shown here is derived from an EMBL/GenBank/DDBJ whole genome shotgun (WGS) entry which is preliminary data.</text>
</comment>
<dbReference type="AlphaFoldDB" id="X1TMN4"/>
<sequence>ERVRVPDILCLNTGLRFESRGKTKLEISMSHSLQDPKRAWDAGMRDDDFVSIVACNQDDDSPLELDQVSPVHFVKVEDMRTAFSQEQTVITQPKGVEEGSEIRVRWISALANQESLVTSIEPSKIILTSLSEGKKQTIKLSRNNGRVILKPQVNEGDNVKANQIVASVVPTHTTLTCPTTVNEVHFLEKLTSVNLSERYAAAKALRYRGYSTAKELLESRVDDDEEDIYVQLEAAAALAAYDYHQGWNFIEEKLRSSVLSVPLETQLETVIVTSEIPKDKSESLLVEVLRDTNRDDELRAGAAWALGQFISPSAAFALVESI</sequence>
<reference evidence="1" key="1">
    <citation type="journal article" date="2014" name="Front. Microbiol.">
        <title>High frequency of phylogenetically diverse reductive dehalogenase-homologous genes in deep subseafloor sedimentary metagenomes.</title>
        <authorList>
            <person name="Kawai M."/>
            <person name="Futagami T."/>
            <person name="Toyoda A."/>
            <person name="Takaki Y."/>
            <person name="Nishi S."/>
            <person name="Hori S."/>
            <person name="Arai W."/>
            <person name="Tsubouchi T."/>
            <person name="Morono Y."/>
            <person name="Uchiyama I."/>
            <person name="Ito T."/>
            <person name="Fujiyama A."/>
            <person name="Inagaki F."/>
            <person name="Takami H."/>
        </authorList>
    </citation>
    <scope>NUCLEOTIDE SEQUENCE</scope>
    <source>
        <strain evidence="1">Expedition CK06-06</strain>
    </source>
</reference>
<dbReference type="SUPFAM" id="SSF48371">
    <property type="entry name" value="ARM repeat"/>
    <property type="match status" value="1"/>
</dbReference>
<evidence type="ECO:0000313" key="1">
    <source>
        <dbReference type="EMBL" id="GAI81309.1"/>
    </source>
</evidence>
<protein>
    <recommendedName>
        <fullName evidence="2">HEAT repeat domain-containing protein</fullName>
    </recommendedName>
</protein>
<organism evidence="1">
    <name type="scientific">marine sediment metagenome</name>
    <dbReference type="NCBI Taxonomy" id="412755"/>
    <lineage>
        <taxon>unclassified sequences</taxon>
        <taxon>metagenomes</taxon>
        <taxon>ecological metagenomes</taxon>
    </lineage>
</organism>
<dbReference type="InterPro" id="IPR016024">
    <property type="entry name" value="ARM-type_fold"/>
</dbReference>
<proteinExistence type="predicted"/>
<dbReference type="EMBL" id="BARW01006831">
    <property type="protein sequence ID" value="GAI81309.1"/>
    <property type="molecule type" value="Genomic_DNA"/>
</dbReference>
<name>X1TMN4_9ZZZZ</name>
<accession>X1TMN4</accession>
<gene>
    <name evidence="1" type="ORF">S12H4_14332</name>
</gene>
<evidence type="ECO:0008006" key="2">
    <source>
        <dbReference type="Google" id="ProtNLM"/>
    </source>
</evidence>
<dbReference type="Gene3D" id="1.25.10.10">
    <property type="entry name" value="Leucine-rich Repeat Variant"/>
    <property type="match status" value="1"/>
</dbReference>
<feature type="non-terminal residue" evidence="1">
    <location>
        <position position="1"/>
    </location>
</feature>
<dbReference type="InterPro" id="IPR011989">
    <property type="entry name" value="ARM-like"/>
</dbReference>